<organism evidence="11 12">
    <name type="scientific">Asparagus officinalis</name>
    <name type="common">Garden asparagus</name>
    <dbReference type="NCBI Taxonomy" id="4686"/>
    <lineage>
        <taxon>Eukaryota</taxon>
        <taxon>Viridiplantae</taxon>
        <taxon>Streptophyta</taxon>
        <taxon>Embryophyta</taxon>
        <taxon>Tracheophyta</taxon>
        <taxon>Spermatophyta</taxon>
        <taxon>Magnoliopsida</taxon>
        <taxon>Liliopsida</taxon>
        <taxon>Asparagales</taxon>
        <taxon>Asparagaceae</taxon>
        <taxon>Asparagoideae</taxon>
        <taxon>Asparagus</taxon>
    </lineage>
</organism>
<feature type="compositionally biased region" description="Basic and acidic residues" evidence="9">
    <location>
        <begin position="1022"/>
        <end position="1054"/>
    </location>
</feature>
<protein>
    <submittedName>
        <fullName evidence="11">Uncharacterized protein</fullName>
    </submittedName>
</protein>
<accession>A0A5P1ESG6</accession>
<evidence type="ECO:0000256" key="7">
    <source>
        <dbReference type="ARBA" id="ARBA00038080"/>
    </source>
</evidence>
<feature type="compositionally biased region" description="Basic and acidic residues" evidence="9">
    <location>
        <begin position="367"/>
        <end position="391"/>
    </location>
</feature>
<dbReference type="InterPro" id="IPR055282">
    <property type="entry name" value="PPI1-4"/>
</dbReference>
<keyword evidence="12" id="KW-1185">Reference proteome</keyword>
<feature type="compositionally biased region" description="Basic and acidic residues" evidence="9">
    <location>
        <begin position="13"/>
        <end position="38"/>
    </location>
</feature>
<evidence type="ECO:0000256" key="5">
    <source>
        <dbReference type="ARBA" id="ARBA00023054"/>
    </source>
</evidence>
<keyword evidence="5 8" id="KW-0175">Coiled coil</keyword>
<keyword evidence="4 10" id="KW-1133">Transmembrane helix</keyword>
<evidence type="ECO:0000256" key="1">
    <source>
        <dbReference type="ARBA" id="ARBA00004162"/>
    </source>
</evidence>
<dbReference type="OrthoDB" id="1703439at2759"/>
<feature type="compositionally biased region" description="Basic and acidic residues" evidence="9">
    <location>
        <begin position="330"/>
        <end position="345"/>
    </location>
</feature>
<dbReference type="GO" id="GO:0005886">
    <property type="term" value="C:plasma membrane"/>
    <property type="evidence" value="ECO:0007669"/>
    <property type="project" value="UniProtKB-SubCell"/>
</dbReference>
<feature type="region of interest" description="Disordered" evidence="9">
    <location>
        <begin position="1022"/>
        <end position="1125"/>
    </location>
</feature>
<feature type="compositionally biased region" description="Basic and acidic residues" evidence="9">
    <location>
        <begin position="1063"/>
        <end position="1076"/>
    </location>
</feature>
<dbReference type="OMA" id="WISAGEN"/>
<feature type="compositionally biased region" description="Basic and acidic residues" evidence="9">
    <location>
        <begin position="958"/>
        <end position="1007"/>
    </location>
</feature>
<feature type="compositionally biased region" description="Low complexity" evidence="9">
    <location>
        <begin position="937"/>
        <end position="949"/>
    </location>
</feature>
<feature type="region of interest" description="Disordered" evidence="9">
    <location>
        <begin position="317"/>
        <end position="507"/>
    </location>
</feature>
<feature type="region of interest" description="Disordered" evidence="9">
    <location>
        <begin position="1"/>
        <end position="214"/>
    </location>
</feature>
<feature type="compositionally biased region" description="Basic and acidic residues" evidence="9">
    <location>
        <begin position="51"/>
        <end position="85"/>
    </location>
</feature>
<evidence type="ECO:0000256" key="3">
    <source>
        <dbReference type="ARBA" id="ARBA00022692"/>
    </source>
</evidence>
<feature type="compositionally biased region" description="Polar residues" evidence="9">
    <location>
        <begin position="923"/>
        <end position="936"/>
    </location>
</feature>
<evidence type="ECO:0000313" key="11">
    <source>
        <dbReference type="EMBL" id="ONK68744.1"/>
    </source>
</evidence>
<gene>
    <name evidence="11" type="ORF">A4U43_C05F15500</name>
</gene>
<evidence type="ECO:0000256" key="9">
    <source>
        <dbReference type="SAM" id="MobiDB-lite"/>
    </source>
</evidence>
<dbReference type="PANTHER" id="PTHR32219">
    <property type="entry name" value="RNA-BINDING PROTEIN YLMH-RELATED"/>
    <property type="match status" value="1"/>
</dbReference>
<dbReference type="PANTHER" id="PTHR32219:SF3">
    <property type="entry name" value="CALPONIN-LIKE DOMAIN PROTEIN"/>
    <property type="match status" value="1"/>
</dbReference>
<evidence type="ECO:0000256" key="6">
    <source>
        <dbReference type="ARBA" id="ARBA00023136"/>
    </source>
</evidence>
<comment type="subcellular location">
    <subcellularLocation>
        <location evidence="1">Cell membrane</location>
        <topology evidence="1">Single-pass membrane protein</topology>
    </subcellularLocation>
</comment>
<sequence length="1167" mass="131748">MTEKAGECNGRSEGSKVEFESKRGRDLKENGVGRRDAEEIGGSFVIVNGDSDDHSDRDLDLDDKLDPKLKLENERICETRVKNGEKLSGNNVEDEERNVNGSESEIEVEERKESEGEEKLDSDAQLEQKEVEVDSVKEENLEEERTEGDKDLGVEGQADVAIDGSDSKVELGSEVEKEPETVEIENGHLDELQSASPMEEEKESFDVGEINVGEGQKTVDVVGENDDEPNKAVHTVVEVTENSAELGSTVELEPKQETNAGVEETEKLEKLGSCVDEEPTTEPKVVVEERDKSEVEEGKELEVVVEENNNQVEIRSAVDVESMPELDAVVEERDKAEIEEKDKVEVGAQEHSNQAETGSAVEVEPEQESKTVQEEAYKIETKEKKKSEDVNAAHTSSKPLPLENGVAEVQNADSNAPTNEPSGQLTEEINQDSSLRNHVSEKEPLEKVSYCTDDKHEELKVGNIDTVTSEPKTEISGKEIEPRSSDPATVVDSETEAEELCLSENTEAEKMDSIGGVEINKYVAVNGLKLESESRNESVKGSECVVSFTEGDRSTNKDDDEEPNHEQTQAAETIQAPPESHVVKRHRVYMIKVPRFIDDELQKKIQDAMKIVDEKTKIRDEKGDLTRNQAAIVHQKSLDYKAALAKEMFKRAIFKAKRNEVEKEQEAISRINNANSIADIDEKIRNMAHRQQHETISLKQEKQYIHDINQMKRLREQLSSKAAPQEQIDEALNQKEEVEGRFKNLKKELDTQRAALLEAESCTKFAWNKYTDEDQILKSLKEEYNAADGARQEAYLELRKLRNQSTEKFKHFKMFKSDELTAKNYIFSGDNQGLLFHCSKQVERIMDLWNNDKEFREQYVKSNIYSTLRRLGTPDGRSLGPGEDAPVIQSHVARSSNTSTVPSSKREIRAPVLMSEVREENLTGPSETKQASRTNQSAKSKSSAKPSLAEGSKLKVSNIEESKEAEKLMKLKKEEEELTRKAEELARKEEELRKEKAAKEEELRKEKAAAELKEKLRLEQKAKAREAEERKRRKAEKAQAKAEYRARKESELKEKKKTKKENKKSGTTDTSNEREITPIVDTNPPETSQESESSHCAAQRRKAPKPASSMRQYNKVQPPVPLPLRNRGKRKMTTWMWALLVVLLVLVLFFAGNYITFSTSGLPNFNF</sequence>
<reference evidence="12" key="1">
    <citation type="journal article" date="2017" name="Nat. Commun.">
        <title>The asparagus genome sheds light on the origin and evolution of a young Y chromosome.</title>
        <authorList>
            <person name="Harkess A."/>
            <person name="Zhou J."/>
            <person name="Xu C."/>
            <person name="Bowers J.E."/>
            <person name="Van der Hulst R."/>
            <person name="Ayyampalayam S."/>
            <person name="Mercati F."/>
            <person name="Riccardi P."/>
            <person name="McKain M.R."/>
            <person name="Kakrana A."/>
            <person name="Tang H."/>
            <person name="Ray J."/>
            <person name="Groenendijk J."/>
            <person name="Arikit S."/>
            <person name="Mathioni S.M."/>
            <person name="Nakano M."/>
            <person name="Shan H."/>
            <person name="Telgmann-Rauber A."/>
            <person name="Kanno A."/>
            <person name="Yue Z."/>
            <person name="Chen H."/>
            <person name="Li W."/>
            <person name="Chen Y."/>
            <person name="Xu X."/>
            <person name="Zhang Y."/>
            <person name="Luo S."/>
            <person name="Chen H."/>
            <person name="Gao J."/>
            <person name="Mao Z."/>
            <person name="Pires J.C."/>
            <person name="Luo M."/>
            <person name="Kudrna D."/>
            <person name="Wing R.A."/>
            <person name="Meyers B.C."/>
            <person name="Yi K."/>
            <person name="Kong H."/>
            <person name="Lavrijsen P."/>
            <person name="Sunseri F."/>
            <person name="Falavigna A."/>
            <person name="Ye Y."/>
            <person name="Leebens-Mack J.H."/>
            <person name="Chen G."/>
        </authorList>
    </citation>
    <scope>NUCLEOTIDE SEQUENCE [LARGE SCALE GENOMIC DNA]</scope>
    <source>
        <strain evidence="12">cv. DH0086</strain>
    </source>
</reference>
<dbReference type="AlphaFoldDB" id="A0A5P1ESG6"/>
<keyword evidence="2" id="KW-1003">Cell membrane</keyword>
<feature type="region of interest" description="Disordered" evidence="9">
    <location>
        <begin position="271"/>
        <end position="298"/>
    </location>
</feature>
<feature type="compositionally biased region" description="Polar residues" evidence="9">
    <location>
        <begin position="411"/>
        <end position="437"/>
    </location>
</feature>
<feature type="compositionally biased region" description="Basic and acidic residues" evidence="9">
    <location>
        <begin position="471"/>
        <end position="484"/>
    </location>
</feature>
<evidence type="ECO:0000256" key="4">
    <source>
        <dbReference type="ARBA" id="ARBA00022989"/>
    </source>
</evidence>
<feature type="compositionally biased region" description="Basic and acidic residues" evidence="9">
    <location>
        <begin position="438"/>
        <end position="460"/>
    </location>
</feature>
<evidence type="ECO:0000256" key="8">
    <source>
        <dbReference type="SAM" id="Coils"/>
    </source>
</evidence>
<evidence type="ECO:0000256" key="10">
    <source>
        <dbReference type="SAM" id="Phobius"/>
    </source>
</evidence>
<comment type="similarity">
    <text evidence="7">Belongs to the plant Proton pump-interactor protein family.</text>
</comment>
<feature type="coiled-coil region" evidence="8">
    <location>
        <begin position="728"/>
        <end position="797"/>
    </location>
</feature>
<evidence type="ECO:0000256" key="2">
    <source>
        <dbReference type="ARBA" id="ARBA00022475"/>
    </source>
</evidence>
<proteinExistence type="inferred from homology"/>
<keyword evidence="3 10" id="KW-0812">Transmembrane</keyword>
<evidence type="ECO:0000313" key="12">
    <source>
        <dbReference type="Proteomes" id="UP000243459"/>
    </source>
</evidence>
<dbReference type="EMBL" id="CM007385">
    <property type="protein sequence ID" value="ONK68744.1"/>
    <property type="molecule type" value="Genomic_DNA"/>
</dbReference>
<dbReference type="Proteomes" id="UP000243459">
    <property type="component" value="Chromosome 5"/>
</dbReference>
<feature type="compositionally biased region" description="Polar residues" evidence="9">
    <location>
        <begin position="1084"/>
        <end position="1096"/>
    </location>
</feature>
<feature type="region of interest" description="Disordered" evidence="9">
    <location>
        <begin position="548"/>
        <end position="579"/>
    </location>
</feature>
<feature type="compositionally biased region" description="Polar residues" evidence="9">
    <location>
        <begin position="892"/>
        <end position="903"/>
    </location>
</feature>
<name>A0A5P1ESG6_ASPOF</name>
<feature type="compositionally biased region" description="Basic and acidic residues" evidence="9">
    <location>
        <begin position="109"/>
        <end position="139"/>
    </location>
</feature>
<feature type="transmembrane region" description="Helical" evidence="10">
    <location>
        <begin position="1135"/>
        <end position="1157"/>
    </location>
</feature>
<keyword evidence="6 10" id="KW-0472">Membrane</keyword>
<feature type="region of interest" description="Disordered" evidence="9">
    <location>
        <begin position="871"/>
        <end position="1007"/>
    </location>
</feature>
<dbReference type="Gramene" id="ONK68744">
    <property type="protein sequence ID" value="ONK68744"/>
    <property type="gene ID" value="A4U43_C05F15500"/>
</dbReference>
<feature type="compositionally biased region" description="Basic and acidic residues" evidence="9">
    <location>
        <begin position="285"/>
        <end position="298"/>
    </location>
</feature>
<feature type="compositionally biased region" description="Basic and acidic residues" evidence="9">
    <location>
        <begin position="165"/>
        <end position="191"/>
    </location>
</feature>